<gene>
    <name evidence="2" type="ORF">MMAB1_2250</name>
</gene>
<reference evidence="2 3" key="1">
    <citation type="submission" date="2016-01" db="EMBL/GenBank/DDBJ databases">
        <authorList>
            <person name="Manzoor S."/>
        </authorList>
    </citation>
    <scope>NUCLEOTIDE SEQUENCE [LARGE SCALE GENOMIC DNA]</scope>
    <source>
        <strain evidence="2">Methanoculleus sp MAB1</strain>
    </source>
</reference>
<name>A0A0X3BN84_9EURY</name>
<feature type="compositionally biased region" description="Basic residues" evidence="1">
    <location>
        <begin position="51"/>
        <end position="61"/>
    </location>
</feature>
<proteinExistence type="predicted"/>
<feature type="region of interest" description="Disordered" evidence="1">
    <location>
        <begin position="41"/>
        <end position="75"/>
    </location>
</feature>
<dbReference type="KEGG" id="mema:MMAB1_2250"/>
<dbReference type="AlphaFoldDB" id="A0A0X3BN84"/>
<evidence type="ECO:0000256" key="1">
    <source>
        <dbReference type="SAM" id="MobiDB-lite"/>
    </source>
</evidence>
<evidence type="ECO:0000313" key="2">
    <source>
        <dbReference type="EMBL" id="CVK33463.1"/>
    </source>
</evidence>
<protein>
    <submittedName>
        <fullName evidence="2">Uncharacterized protein</fullName>
    </submittedName>
</protein>
<organism evidence="2 3">
    <name type="scientific">Methanoculleus bourgensis</name>
    <dbReference type="NCBI Taxonomy" id="83986"/>
    <lineage>
        <taxon>Archaea</taxon>
        <taxon>Methanobacteriati</taxon>
        <taxon>Methanobacteriota</taxon>
        <taxon>Stenosarchaea group</taxon>
        <taxon>Methanomicrobia</taxon>
        <taxon>Methanomicrobiales</taxon>
        <taxon>Methanomicrobiaceae</taxon>
        <taxon>Methanoculleus</taxon>
    </lineage>
</organism>
<dbReference type="EMBL" id="LT158599">
    <property type="protein sequence ID" value="CVK33463.1"/>
    <property type="molecule type" value="Genomic_DNA"/>
</dbReference>
<accession>A0A0X3BN84</accession>
<sequence>MDGRPRASRDTDFGIHNGDINVLLYTFSVTRIYTSDLSDRFQIKTKPPQPRTRRRAGRRRSDRTCTPPSAARSRT</sequence>
<dbReference type="Proteomes" id="UP000069850">
    <property type="component" value="Chromosome 1"/>
</dbReference>
<evidence type="ECO:0000313" key="3">
    <source>
        <dbReference type="Proteomes" id="UP000069850"/>
    </source>
</evidence>